<feature type="non-terminal residue" evidence="1">
    <location>
        <position position="1"/>
    </location>
</feature>
<evidence type="ECO:0000313" key="2">
    <source>
        <dbReference type="Proteomes" id="UP001328107"/>
    </source>
</evidence>
<comment type="caution">
    <text evidence="1">The sequence shown here is derived from an EMBL/GenBank/DDBJ whole genome shotgun (WGS) entry which is preliminary data.</text>
</comment>
<reference evidence="2" key="1">
    <citation type="submission" date="2022-10" db="EMBL/GenBank/DDBJ databases">
        <title>Genome assembly of Pristionchus species.</title>
        <authorList>
            <person name="Yoshida K."/>
            <person name="Sommer R.J."/>
        </authorList>
    </citation>
    <scope>NUCLEOTIDE SEQUENCE [LARGE SCALE GENOMIC DNA]</scope>
    <source>
        <strain evidence="2">RS5460</strain>
    </source>
</reference>
<evidence type="ECO:0000313" key="1">
    <source>
        <dbReference type="EMBL" id="GMR40285.1"/>
    </source>
</evidence>
<gene>
    <name evidence="1" type="ORF">PMAYCL1PPCAC_10480</name>
</gene>
<keyword evidence="2" id="KW-1185">Reference proteome</keyword>
<feature type="non-terminal residue" evidence="1">
    <location>
        <position position="132"/>
    </location>
</feature>
<sequence>WDTDRPFIFEVAHWAWYELMLYLKQAVIDPIPHGSVALKALLLVATLYPDVLITSLIETAYTGAMTTTTRPGLPFRTFDELVDRVLAGLNNFAVFDQGFSPMFVCEKMPGQLCDRASLLNNDSFIHSKDTED</sequence>
<dbReference type="AlphaFoldDB" id="A0AAN4ZMF7"/>
<accession>A0AAN4ZMF7</accession>
<dbReference type="EMBL" id="BTRK01000003">
    <property type="protein sequence ID" value="GMR40285.1"/>
    <property type="molecule type" value="Genomic_DNA"/>
</dbReference>
<dbReference type="Proteomes" id="UP001328107">
    <property type="component" value="Unassembled WGS sequence"/>
</dbReference>
<proteinExistence type="predicted"/>
<name>A0AAN4ZMF7_9BILA</name>
<organism evidence="1 2">
    <name type="scientific">Pristionchus mayeri</name>
    <dbReference type="NCBI Taxonomy" id="1317129"/>
    <lineage>
        <taxon>Eukaryota</taxon>
        <taxon>Metazoa</taxon>
        <taxon>Ecdysozoa</taxon>
        <taxon>Nematoda</taxon>
        <taxon>Chromadorea</taxon>
        <taxon>Rhabditida</taxon>
        <taxon>Rhabditina</taxon>
        <taxon>Diplogasteromorpha</taxon>
        <taxon>Diplogasteroidea</taxon>
        <taxon>Neodiplogasteridae</taxon>
        <taxon>Pristionchus</taxon>
    </lineage>
</organism>
<protein>
    <submittedName>
        <fullName evidence="1">Uncharacterized protein</fullName>
    </submittedName>
</protein>